<dbReference type="SUPFAM" id="SSF142906">
    <property type="entry name" value="YjbR-like"/>
    <property type="match status" value="1"/>
</dbReference>
<dbReference type="InterPro" id="IPR007351">
    <property type="entry name" value="YjbR"/>
</dbReference>
<gene>
    <name evidence="1" type="ORF">I6N95_17930</name>
</gene>
<keyword evidence="1" id="KW-0238">DNA-binding</keyword>
<dbReference type="InterPro" id="IPR058532">
    <property type="entry name" value="YjbR/MT2646/Rv2570-like"/>
</dbReference>
<dbReference type="Pfam" id="PF04237">
    <property type="entry name" value="YjbR"/>
    <property type="match status" value="1"/>
</dbReference>
<dbReference type="PANTHER" id="PTHR35145">
    <property type="entry name" value="CYTOPLASMIC PROTEIN-RELATED"/>
    <property type="match status" value="1"/>
</dbReference>
<dbReference type="Proteomes" id="UP000674938">
    <property type="component" value="Unassembled WGS sequence"/>
</dbReference>
<keyword evidence="2" id="KW-1185">Reference proteome</keyword>
<dbReference type="EMBL" id="JAEEGA010000013">
    <property type="protein sequence ID" value="MBP1042899.1"/>
    <property type="molecule type" value="Genomic_DNA"/>
</dbReference>
<sequence>MEEIAVYLKKASNSWPGATVRYRDDWEVDYFSVADKCFALLGVHHEWGPQLIVKGLPEYNEELREIYDFIVPGYHMNKTHWNSIILNKSSLSDEELVALLKRSYELVVSKLPKSQQKLLETNS</sequence>
<evidence type="ECO:0000313" key="1">
    <source>
        <dbReference type="EMBL" id="MBP1042899.1"/>
    </source>
</evidence>
<dbReference type="GO" id="GO:0003677">
    <property type="term" value="F:DNA binding"/>
    <property type="evidence" value="ECO:0007669"/>
    <property type="project" value="UniProtKB-KW"/>
</dbReference>
<dbReference type="Gene3D" id="3.90.1150.30">
    <property type="match status" value="1"/>
</dbReference>
<dbReference type="RefSeq" id="WP_209530574.1">
    <property type="nucleotide sequence ID" value="NZ_JAEEGA010000013.1"/>
</dbReference>
<organism evidence="1 2">
    <name type="scientific">Vagococcus allomyrinae</name>
    <dbReference type="NCBI Taxonomy" id="2794353"/>
    <lineage>
        <taxon>Bacteria</taxon>
        <taxon>Bacillati</taxon>
        <taxon>Bacillota</taxon>
        <taxon>Bacilli</taxon>
        <taxon>Lactobacillales</taxon>
        <taxon>Enterococcaceae</taxon>
        <taxon>Vagococcus</taxon>
    </lineage>
</organism>
<evidence type="ECO:0000313" key="2">
    <source>
        <dbReference type="Proteomes" id="UP000674938"/>
    </source>
</evidence>
<protein>
    <submittedName>
        <fullName evidence="1">MmcQ/YjbR family DNA-binding protein</fullName>
    </submittedName>
</protein>
<name>A0A940SWE2_9ENTE</name>
<comment type="caution">
    <text evidence="1">The sequence shown here is derived from an EMBL/GenBank/DDBJ whole genome shotgun (WGS) entry which is preliminary data.</text>
</comment>
<reference evidence="1" key="1">
    <citation type="submission" date="2020-12" db="EMBL/GenBank/DDBJ databases">
        <title>Vagococcus allomyrinae sp. nov. and Enterococcus lavae sp. nov., isolated from the larvae of Allomyrina dichotoma.</title>
        <authorList>
            <person name="Lee S.D."/>
        </authorList>
    </citation>
    <scope>NUCLEOTIDE SEQUENCE</scope>
    <source>
        <strain evidence="1">BWB3-3</strain>
    </source>
</reference>
<proteinExistence type="predicted"/>
<dbReference type="PANTHER" id="PTHR35145:SF1">
    <property type="entry name" value="CYTOPLASMIC PROTEIN"/>
    <property type="match status" value="1"/>
</dbReference>
<dbReference type="InterPro" id="IPR038056">
    <property type="entry name" value="YjbR-like_sf"/>
</dbReference>
<dbReference type="AlphaFoldDB" id="A0A940SWE2"/>
<accession>A0A940SWE2</accession>